<dbReference type="Pfam" id="PF00642">
    <property type="entry name" value="zf-CCCH"/>
    <property type="match status" value="1"/>
</dbReference>
<evidence type="ECO:0000256" key="3">
    <source>
        <dbReference type="ARBA" id="ARBA00022833"/>
    </source>
</evidence>
<dbReference type="Gene3D" id="3.30.40.10">
    <property type="entry name" value="Zinc/RING finger domain, C3HC4 (zinc finger)"/>
    <property type="match status" value="1"/>
</dbReference>
<evidence type="ECO:0000256" key="1">
    <source>
        <dbReference type="ARBA" id="ARBA00022723"/>
    </source>
</evidence>
<gene>
    <name evidence="7" type="ORF">SteCoe_19431</name>
</gene>
<dbReference type="OrthoDB" id="6270329at2759"/>
<organism evidence="7 8">
    <name type="scientific">Stentor coeruleus</name>
    <dbReference type="NCBI Taxonomy" id="5963"/>
    <lineage>
        <taxon>Eukaryota</taxon>
        <taxon>Sar</taxon>
        <taxon>Alveolata</taxon>
        <taxon>Ciliophora</taxon>
        <taxon>Postciliodesmatophora</taxon>
        <taxon>Heterotrichea</taxon>
        <taxon>Heterotrichida</taxon>
        <taxon>Stentoridae</taxon>
        <taxon>Stentor</taxon>
    </lineage>
</organism>
<dbReference type="PROSITE" id="PS50103">
    <property type="entry name" value="ZF_C3H1"/>
    <property type="match status" value="1"/>
</dbReference>
<dbReference type="SUPFAM" id="SSF57850">
    <property type="entry name" value="RING/U-box"/>
    <property type="match status" value="1"/>
</dbReference>
<keyword evidence="3 4" id="KW-0862">Zinc</keyword>
<dbReference type="InterPro" id="IPR013083">
    <property type="entry name" value="Znf_RING/FYVE/PHD"/>
</dbReference>
<dbReference type="EMBL" id="MPUH01000428">
    <property type="protein sequence ID" value="OMJ80333.1"/>
    <property type="molecule type" value="Genomic_DNA"/>
</dbReference>
<evidence type="ECO:0000256" key="4">
    <source>
        <dbReference type="PROSITE-ProRule" id="PRU00723"/>
    </source>
</evidence>
<dbReference type="Proteomes" id="UP000187209">
    <property type="component" value="Unassembled WGS sequence"/>
</dbReference>
<dbReference type="Pfam" id="PF13639">
    <property type="entry name" value="zf-RING_2"/>
    <property type="match status" value="1"/>
</dbReference>
<evidence type="ECO:0000259" key="6">
    <source>
        <dbReference type="PROSITE" id="PS50103"/>
    </source>
</evidence>
<dbReference type="Gene3D" id="4.10.1000.10">
    <property type="entry name" value="Zinc finger, CCCH-type"/>
    <property type="match status" value="1"/>
</dbReference>
<dbReference type="InterPro" id="IPR000571">
    <property type="entry name" value="Znf_CCCH"/>
</dbReference>
<dbReference type="SUPFAM" id="SSF90229">
    <property type="entry name" value="CCCH zinc finger"/>
    <property type="match status" value="1"/>
</dbReference>
<feature type="domain" description="C3H1-type" evidence="6">
    <location>
        <begin position="97"/>
        <end position="125"/>
    </location>
</feature>
<evidence type="ECO:0000313" key="8">
    <source>
        <dbReference type="Proteomes" id="UP000187209"/>
    </source>
</evidence>
<dbReference type="InterPro" id="IPR001841">
    <property type="entry name" value="Znf_RING"/>
</dbReference>
<dbReference type="PROSITE" id="PS50089">
    <property type="entry name" value="ZF_RING_2"/>
    <property type="match status" value="1"/>
</dbReference>
<dbReference type="PANTHER" id="PTHR47156">
    <property type="entry name" value="PROTEIN CBG20824"/>
    <property type="match status" value="1"/>
</dbReference>
<evidence type="ECO:0008006" key="9">
    <source>
        <dbReference type="Google" id="ProtNLM"/>
    </source>
</evidence>
<dbReference type="SMART" id="SM00184">
    <property type="entry name" value="RING"/>
    <property type="match status" value="1"/>
</dbReference>
<feature type="domain" description="RING-type" evidence="5">
    <location>
        <begin position="16"/>
        <end position="59"/>
    </location>
</feature>
<comment type="caution">
    <text evidence="7">The sequence shown here is derived from an EMBL/GenBank/DDBJ whole genome shotgun (WGS) entry which is preliminary data.</text>
</comment>
<feature type="zinc finger region" description="C3H1-type" evidence="4">
    <location>
        <begin position="97"/>
        <end position="125"/>
    </location>
</feature>
<keyword evidence="2 4" id="KW-0863">Zinc-finger</keyword>
<sequence length="211" mass="24807">MAEKNIPVELKQSFDCTICFEKYNIKRLPCTLSCGHTFCFQCIMKLISSNFTLLCPMDKKTLKIQVISGNLSFMNLINKIKSFYKGKPYIPIKSNFTKFAKNCRNFAKSMICKYGEKCKFFHKDKEPNSSYTDSYSESYDYEYDDSDYDDEFDDYEYDEPLYDDSDDDDEYHGDDDNILYAGVYNNNIMWDDDSDSYGGSYYNDIYDSDDN</sequence>
<evidence type="ECO:0000256" key="2">
    <source>
        <dbReference type="ARBA" id="ARBA00022771"/>
    </source>
</evidence>
<name>A0A1R2BU41_9CILI</name>
<reference evidence="7 8" key="1">
    <citation type="submission" date="2016-11" db="EMBL/GenBank/DDBJ databases">
        <title>The macronuclear genome of Stentor coeruleus: a giant cell with tiny introns.</title>
        <authorList>
            <person name="Slabodnick M."/>
            <person name="Ruby J.G."/>
            <person name="Reiff S.B."/>
            <person name="Swart E.C."/>
            <person name="Gosai S."/>
            <person name="Prabakaran S."/>
            <person name="Witkowska E."/>
            <person name="Larue G.E."/>
            <person name="Fisher S."/>
            <person name="Freeman R.M."/>
            <person name="Gunawardena J."/>
            <person name="Chu W."/>
            <person name="Stover N.A."/>
            <person name="Gregory B.D."/>
            <person name="Nowacki M."/>
            <person name="Derisi J."/>
            <person name="Roy S.W."/>
            <person name="Marshall W.F."/>
            <person name="Sood P."/>
        </authorList>
    </citation>
    <scope>NUCLEOTIDE SEQUENCE [LARGE SCALE GENOMIC DNA]</scope>
    <source>
        <strain evidence="7">WM001</strain>
    </source>
</reference>
<dbReference type="PANTHER" id="PTHR47156:SF10">
    <property type="entry name" value="E3 UBIQUITIN-PROTEIN LIGASE TRIM-21-RELATED"/>
    <property type="match status" value="1"/>
</dbReference>
<dbReference type="GO" id="GO:0008270">
    <property type="term" value="F:zinc ion binding"/>
    <property type="evidence" value="ECO:0007669"/>
    <property type="project" value="UniProtKB-KW"/>
</dbReference>
<evidence type="ECO:0000259" key="5">
    <source>
        <dbReference type="PROSITE" id="PS50089"/>
    </source>
</evidence>
<dbReference type="InterPro" id="IPR036855">
    <property type="entry name" value="Znf_CCCH_sf"/>
</dbReference>
<accession>A0A1R2BU41</accession>
<dbReference type="PROSITE" id="PS00518">
    <property type="entry name" value="ZF_RING_1"/>
    <property type="match status" value="1"/>
</dbReference>
<dbReference type="InterPro" id="IPR017907">
    <property type="entry name" value="Znf_RING_CS"/>
</dbReference>
<keyword evidence="1 4" id="KW-0479">Metal-binding</keyword>
<dbReference type="AlphaFoldDB" id="A0A1R2BU41"/>
<proteinExistence type="predicted"/>
<protein>
    <recommendedName>
        <fullName evidence="9">RING-type E3 ubiquitin transferase</fullName>
    </recommendedName>
</protein>
<evidence type="ECO:0000313" key="7">
    <source>
        <dbReference type="EMBL" id="OMJ80333.1"/>
    </source>
</evidence>
<keyword evidence="8" id="KW-1185">Reference proteome</keyword>
<dbReference type="InterPro" id="IPR052667">
    <property type="entry name" value="E3_ubiquitin-ligase_RING"/>
</dbReference>